<feature type="domain" description="DUF7605" evidence="4">
    <location>
        <begin position="745"/>
        <end position="903"/>
    </location>
</feature>
<evidence type="ECO:0000259" key="3">
    <source>
        <dbReference type="Pfam" id="PF00350"/>
    </source>
</evidence>
<feature type="region of interest" description="Disordered" evidence="1">
    <location>
        <begin position="32"/>
        <end position="53"/>
    </location>
</feature>
<gene>
    <name evidence="5" type="ORF">EW145_g2817</name>
</gene>
<evidence type="ECO:0000256" key="2">
    <source>
        <dbReference type="SAM" id="Phobius"/>
    </source>
</evidence>
<sequence>MRSHSTLLHCRPPSSGLLPSYSVPTMSVSREASNSSTLIEYPTTSSQSDDNEADFEYNDSAEQTYRHEVTHTPESVFAFGLSMVKVVKPILDEVAVRELHQHVWMTDIEKLEREKLPMTRIALCGGTGSGKSTLLNALLGACTAVVTEVSYRSKDGIRALVEFLTLEDWEQELGILLEDINDDELESVSRTDLSELSEVSKVAFDKVILLLLIYATALFIFTSLVKLHAVYPRIAFRDLCSLSVEDILHFDEEIMDLLGKTREVRANDPVEFLSKCNEYMQSYADGKRTIRSVQVQDARPALWPLIRQIKIGCKSPILESGVTLVDLPGVADANSARNNVAKEYLKRCNHIWVIAEIKRASLNLIPDLLGRSFKAQCMNGCFDNVEDKITFIATNCDIINRIEIARELGLDDDPEYVALDESIENIGKDISILEAGLETTLSHDGKNDISSMIRTAMQMLMPRRVSDSMPSCNRTFGPMGSTQKRTIDQFGSDDPKFGPKRMKYSASTSQSHLEAQSLTNKFDLSMMPSIFQIPALREQEKELQLQVKSYCAMKRSELSREALRIDFREGLRQMDACAAEEQQKGGYGNESLVIYRRDYEDINLPVFTVSSRDFLILTSQVRGDGGPSCFTNEEDTGIPALRRRCYELTADKRNRAARLFIRSLYRHLSSVGDYLEGLTVLTEENAIALRDRWKSDRTFLLQKNRKSEDYLSKDACKARKNSKGLAFELYKAVYEAPRISKRFRTSMHAQQYIAALRRNGVWRLKAEDCLKDLNAEVTGPMVTHAFASSWARVFSNISVEPEELIMAAIEAKLNDVETSVPAGLRERTRQQKTKCLDDSRDCIESVLGSVRLQTNIRQKELSRKLEPFVKEQLADAYSSANALKGKGSINKKMETIHDFLEENARGIFKRAQGMLHNGLDNIIGKDIGSNSAT</sequence>
<dbReference type="AlphaFoldDB" id="A0A4S4L9P6"/>
<dbReference type="Proteomes" id="UP000308199">
    <property type="component" value="Unassembled WGS sequence"/>
</dbReference>
<evidence type="ECO:0000313" key="5">
    <source>
        <dbReference type="EMBL" id="THH08279.1"/>
    </source>
</evidence>
<feature type="region of interest" description="Disordered" evidence="1">
    <location>
        <begin position="477"/>
        <end position="509"/>
    </location>
</feature>
<dbReference type="EMBL" id="SGPK01000106">
    <property type="protein sequence ID" value="THH08279.1"/>
    <property type="molecule type" value="Genomic_DNA"/>
</dbReference>
<dbReference type="PANTHER" id="PTHR36681:SF3">
    <property type="entry name" value="NUCLEAR GTPASE, GERMINAL CENTER-ASSOCIATED, TANDEM DUPLICATE 3"/>
    <property type="match status" value="1"/>
</dbReference>
<comment type="caution">
    <text evidence="5">The sequence shown here is derived from an EMBL/GenBank/DDBJ whole genome shotgun (WGS) entry which is preliminary data.</text>
</comment>
<keyword evidence="2" id="KW-1133">Transmembrane helix</keyword>
<name>A0A4S4L9P6_9AGAM</name>
<keyword evidence="2" id="KW-0472">Membrane</keyword>
<dbReference type="InterPro" id="IPR027417">
    <property type="entry name" value="P-loop_NTPase"/>
</dbReference>
<reference evidence="5 6" key="1">
    <citation type="submission" date="2019-02" db="EMBL/GenBank/DDBJ databases">
        <title>Genome sequencing of the rare red list fungi Phellinidium pouzarii.</title>
        <authorList>
            <person name="Buettner E."/>
            <person name="Kellner H."/>
        </authorList>
    </citation>
    <scope>NUCLEOTIDE SEQUENCE [LARGE SCALE GENOMIC DNA]</scope>
    <source>
        <strain evidence="5 6">DSM 108285</strain>
    </source>
</reference>
<feature type="transmembrane region" description="Helical" evidence="2">
    <location>
        <begin position="207"/>
        <end position="231"/>
    </location>
</feature>
<proteinExistence type="predicted"/>
<keyword evidence="6" id="KW-1185">Reference proteome</keyword>
<evidence type="ECO:0000256" key="1">
    <source>
        <dbReference type="SAM" id="MobiDB-lite"/>
    </source>
</evidence>
<dbReference type="InterPro" id="IPR045063">
    <property type="entry name" value="Dynamin_N"/>
</dbReference>
<dbReference type="SUPFAM" id="SSF52540">
    <property type="entry name" value="P-loop containing nucleoside triphosphate hydrolases"/>
    <property type="match status" value="1"/>
</dbReference>
<dbReference type="PANTHER" id="PTHR36681">
    <property type="entry name" value="NUCLEAR GTPASE, GERMINAL CENTER-ASSOCIATED, TANDEM DUPLICATE 3"/>
    <property type="match status" value="1"/>
</dbReference>
<feature type="domain" description="Dynamin N-terminal" evidence="3">
    <location>
        <begin position="121"/>
        <end position="356"/>
    </location>
</feature>
<dbReference type="InterPro" id="IPR056024">
    <property type="entry name" value="DUF7605"/>
</dbReference>
<evidence type="ECO:0000259" key="4">
    <source>
        <dbReference type="Pfam" id="PF24564"/>
    </source>
</evidence>
<feature type="compositionally biased region" description="Polar residues" evidence="1">
    <location>
        <begin position="32"/>
        <end position="48"/>
    </location>
</feature>
<dbReference type="Pfam" id="PF00350">
    <property type="entry name" value="Dynamin_N"/>
    <property type="match status" value="1"/>
</dbReference>
<dbReference type="OrthoDB" id="3598281at2759"/>
<dbReference type="Pfam" id="PF24564">
    <property type="entry name" value="DUF7605"/>
    <property type="match status" value="1"/>
</dbReference>
<protein>
    <recommendedName>
        <fullName evidence="7">G domain-containing protein</fullName>
    </recommendedName>
</protein>
<organism evidence="5 6">
    <name type="scientific">Phellinidium pouzarii</name>
    <dbReference type="NCBI Taxonomy" id="167371"/>
    <lineage>
        <taxon>Eukaryota</taxon>
        <taxon>Fungi</taxon>
        <taxon>Dikarya</taxon>
        <taxon>Basidiomycota</taxon>
        <taxon>Agaricomycotina</taxon>
        <taxon>Agaricomycetes</taxon>
        <taxon>Hymenochaetales</taxon>
        <taxon>Hymenochaetaceae</taxon>
        <taxon>Phellinidium</taxon>
    </lineage>
</organism>
<evidence type="ECO:0008006" key="7">
    <source>
        <dbReference type="Google" id="ProtNLM"/>
    </source>
</evidence>
<evidence type="ECO:0000313" key="6">
    <source>
        <dbReference type="Proteomes" id="UP000308199"/>
    </source>
</evidence>
<keyword evidence="2" id="KW-0812">Transmembrane</keyword>
<dbReference type="Gene3D" id="3.40.50.300">
    <property type="entry name" value="P-loop containing nucleotide triphosphate hydrolases"/>
    <property type="match status" value="2"/>
</dbReference>
<accession>A0A4S4L9P6</accession>